<dbReference type="Proteomes" id="UP000566813">
    <property type="component" value="Unassembled WGS sequence"/>
</dbReference>
<reference evidence="13 14" key="1">
    <citation type="submission" date="2020-08" db="EMBL/GenBank/DDBJ databases">
        <title>The genome sequence of type strain Novosphingobium flavum NBRC 111647.</title>
        <authorList>
            <person name="Liu Y."/>
        </authorList>
    </citation>
    <scope>NUCLEOTIDE SEQUENCE [LARGE SCALE GENOMIC DNA]</scope>
    <source>
        <strain evidence="13 14">NBRC 111647</strain>
    </source>
</reference>
<dbReference type="InterPro" id="IPR000531">
    <property type="entry name" value="Beta-barrel_TonB"/>
</dbReference>
<feature type="domain" description="TonB-dependent receptor plug" evidence="12">
    <location>
        <begin position="55"/>
        <end position="171"/>
    </location>
</feature>
<protein>
    <submittedName>
        <fullName evidence="13">TonB-dependent receptor</fullName>
    </submittedName>
</protein>
<dbReference type="Gene3D" id="2.40.170.20">
    <property type="entry name" value="TonB-dependent receptor, beta-barrel domain"/>
    <property type="match status" value="1"/>
</dbReference>
<proteinExistence type="inferred from homology"/>
<dbReference type="Gene3D" id="2.170.130.10">
    <property type="entry name" value="TonB-dependent receptor, plug domain"/>
    <property type="match status" value="1"/>
</dbReference>
<evidence type="ECO:0000256" key="2">
    <source>
        <dbReference type="ARBA" id="ARBA00022448"/>
    </source>
</evidence>
<gene>
    <name evidence="13" type="ORF">H7F51_10065</name>
</gene>
<keyword evidence="6 8" id="KW-0472">Membrane</keyword>
<dbReference type="PANTHER" id="PTHR47234:SF3">
    <property type="entry name" value="SECRETIN_TONB SHORT N-TERMINAL DOMAIN-CONTAINING PROTEIN"/>
    <property type="match status" value="1"/>
</dbReference>
<feature type="signal peptide" evidence="10">
    <location>
        <begin position="1"/>
        <end position="22"/>
    </location>
</feature>
<dbReference type="InterPro" id="IPR036942">
    <property type="entry name" value="Beta-barrel_TonB_sf"/>
</dbReference>
<accession>A0A7X1FRY3</accession>
<evidence type="ECO:0000259" key="11">
    <source>
        <dbReference type="Pfam" id="PF00593"/>
    </source>
</evidence>
<keyword evidence="5 9" id="KW-0798">TonB box</keyword>
<evidence type="ECO:0000259" key="12">
    <source>
        <dbReference type="Pfam" id="PF07715"/>
    </source>
</evidence>
<dbReference type="Pfam" id="PF00593">
    <property type="entry name" value="TonB_dep_Rec_b-barrel"/>
    <property type="match status" value="1"/>
</dbReference>
<dbReference type="InterPro" id="IPR012910">
    <property type="entry name" value="Plug_dom"/>
</dbReference>
<evidence type="ECO:0000256" key="7">
    <source>
        <dbReference type="ARBA" id="ARBA00023237"/>
    </source>
</evidence>
<evidence type="ECO:0000256" key="1">
    <source>
        <dbReference type="ARBA" id="ARBA00004571"/>
    </source>
</evidence>
<dbReference type="GO" id="GO:0009279">
    <property type="term" value="C:cell outer membrane"/>
    <property type="evidence" value="ECO:0007669"/>
    <property type="project" value="UniProtKB-SubCell"/>
</dbReference>
<dbReference type="InterPro" id="IPR037066">
    <property type="entry name" value="Plug_dom_sf"/>
</dbReference>
<evidence type="ECO:0000256" key="4">
    <source>
        <dbReference type="ARBA" id="ARBA00022692"/>
    </source>
</evidence>
<dbReference type="PROSITE" id="PS52016">
    <property type="entry name" value="TONB_DEPENDENT_REC_3"/>
    <property type="match status" value="1"/>
</dbReference>
<evidence type="ECO:0000256" key="5">
    <source>
        <dbReference type="ARBA" id="ARBA00023077"/>
    </source>
</evidence>
<evidence type="ECO:0000313" key="14">
    <source>
        <dbReference type="Proteomes" id="UP000566813"/>
    </source>
</evidence>
<dbReference type="PANTHER" id="PTHR47234">
    <property type="match status" value="1"/>
</dbReference>
<comment type="similarity">
    <text evidence="8 9">Belongs to the TonB-dependent receptor family.</text>
</comment>
<name>A0A7X1FRY3_9SPHN</name>
<evidence type="ECO:0000256" key="3">
    <source>
        <dbReference type="ARBA" id="ARBA00022452"/>
    </source>
</evidence>
<evidence type="ECO:0000256" key="9">
    <source>
        <dbReference type="RuleBase" id="RU003357"/>
    </source>
</evidence>
<keyword evidence="4 8" id="KW-0812">Transmembrane</keyword>
<dbReference type="AlphaFoldDB" id="A0A7X1FRY3"/>
<sequence length="1012" mass="107864">MRRSFMILLAGASAFSSSVALAQSGAAQPQEAAEEAAPKTDDIVVTGSRVTTGANAPTPVTVLPADQFLKLQPGTITDAVNLLPAVQGVFGGTSARPGGAQRNGAGAYLTLRNMGNLRTLVLYDGLRLVPTINQNEADTDSSIVPQLLLKRVDVVTGGVSAVYGSDAISGVINYVTDRDFNGIKLQGSRGISQYGDDPIWDVGIVAGSKFADGRGHFEFSYQHREDDGIISRANSGRPFYDALTGAGGNGSAASPYFNFNTQRQSNMTYGGLFTNIVNNGNLADLMFTSSGTLTPFVHGLIPVAGGSLIQGTTANTKTGTGTSSPAVPSNIESGGSGVYNQFTSLKAASKLNQAFGRLDYDLTDDIHAYAQFAYTNLHTYVDFQSPNLTSLRVSLANPFLDNALSTAGLTGAGLSGAQITAVQALRANPSNIATFGRFLLKEPRADQFTESYIGNTGLEGKLGEYKWDLGLSYSQSKIRAVNQINIDNGRLFAALDAVRNPSNPSQIICRAALTNSNYAGCVPLNLFGEGQASDQAMNYIFRQTNSWNTTRQLQVTGGISGSPFETWAGPVNVALSGEFRRLTWKVDSDATPNDLADCSGIGTGITGGLNCTQGRTLQWFFNTMGSLGQVAQKVTEGAAEVEVPLLADKPFFQRLSLTGALRFTHYDTSGDATTWKAGLDWQVTDDLRLRATRSRDIRAPNVFELYSPLQKNPGIAINNDPLLCSGGAIVTTGGTPCTANNTFVVNTQAANPNLTPEKADTLTIGTVYKPHFIPGLTVSVDYYRIKVKDAINLLQGFSTQVLSLCAGANAPSLCSTFVTRDATTHAVTGTYSTYLNIASFETWGIDGEIGYNTQVGGHALNLRAMVAYQPKLTFDQGPAGVIEAAGYFNTGSNRVGASPKWKVTGLASYDVTDNFTVSVLERWRSGMKANAQTSFVFVNQNLPPVGYTNLNLSWRPKLDSGGEFEFYANVSNLFNTFPTVYYSGTQTGISQGLPEGDDVMGRYFTVGARVKF</sequence>
<evidence type="ECO:0000256" key="10">
    <source>
        <dbReference type="SAM" id="SignalP"/>
    </source>
</evidence>
<dbReference type="RefSeq" id="WP_185664146.1">
    <property type="nucleotide sequence ID" value="NZ_JACLAW010000007.1"/>
</dbReference>
<evidence type="ECO:0000313" key="13">
    <source>
        <dbReference type="EMBL" id="MBC2665870.1"/>
    </source>
</evidence>
<dbReference type="SUPFAM" id="SSF56935">
    <property type="entry name" value="Porins"/>
    <property type="match status" value="1"/>
</dbReference>
<comment type="subcellular location">
    <subcellularLocation>
        <location evidence="1 8">Cell outer membrane</location>
        <topology evidence="1 8">Multi-pass membrane protein</topology>
    </subcellularLocation>
</comment>
<organism evidence="13 14">
    <name type="scientific">Novosphingobium flavum</name>
    <dbReference type="NCBI Taxonomy" id="1778672"/>
    <lineage>
        <taxon>Bacteria</taxon>
        <taxon>Pseudomonadati</taxon>
        <taxon>Pseudomonadota</taxon>
        <taxon>Alphaproteobacteria</taxon>
        <taxon>Sphingomonadales</taxon>
        <taxon>Sphingomonadaceae</taxon>
        <taxon>Novosphingobium</taxon>
    </lineage>
</organism>
<comment type="caution">
    <text evidence="13">The sequence shown here is derived from an EMBL/GenBank/DDBJ whole genome shotgun (WGS) entry which is preliminary data.</text>
</comment>
<keyword evidence="14" id="KW-1185">Reference proteome</keyword>
<dbReference type="InterPro" id="IPR039426">
    <property type="entry name" value="TonB-dep_rcpt-like"/>
</dbReference>
<dbReference type="Pfam" id="PF07715">
    <property type="entry name" value="Plug"/>
    <property type="match status" value="1"/>
</dbReference>
<keyword evidence="7 8" id="KW-0998">Cell outer membrane</keyword>
<feature type="domain" description="TonB-dependent receptor-like beta-barrel" evidence="11">
    <location>
        <begin position="446"/>
        <end position="973"/>
    </location>
</feature>
<evidence type="ECO:0000256" key="8">
    <source>
        <dbReference type="PROSITE-ProRule" id="PRU01360"/>
    </source>
</evidence>
<feature type="chain" id="PRO_5030876033" evidence="10">
    <location>
        <begin position="23"/>
        <end position="1012"/>
    </location>
</feature>
<keyword evidence="2 8" id="KW-0813">Transport</keyword>
<keyword evidence="10" id="KW-0732">Signal</keyword>
<evidence type="ECO:0000256" key="6">
    <source>
        <dbReference type="ARBA" id="ARBA00023136"/>
    </source>
</evidence>
<keyword evidence="3 8" id="KW-1134">Transmembrane beta strand</keyword>
<dbReference type="EMBL" id="JACLAW010000007">
    <property type="protein sequence ID" value="MBC2665870.1"/>
    <property type="molecule type" value="Genomic_DNA"/>
</dbReference>
<keyword evidence="13" id="KW-0675">Receptor</keyword>